<keyword evidence="2" id="KW-1185">Reference proteome</keyword>
<organism evidence="1 2">
    <name type="scientific">Chitinophaga skermanii</name>
    <dbReference type="NCBI Taxonomy" id="331697"/>
    <lineage>
        <taxon>Bacteria</taxon>
        <taxon>Pseudomonadati</taxon>
        <taxon>Bacteroidota</taxon>
        <taxon>Chitinophagia</taxon>
        <taxon>Chitinophagales</taxon>
        <taxon>Chitinophagaceae</taxon>
        <taxon>Chitinophaga</taxon>
    </lineage>
</organism>
<dbReference type="RefSeq" id="WP_148707472.1">
    <property type="nucleotide sequence ID" value="NZ_QLLL01000016.1"/>
</dbReference>
<comment type="caution">
    <text evidence="1">The sequence shown here is derived from an EMBL/GenBank/DDBJ whole genome shotgun (WGS) entry which is preliminary data.</text>
</comment>
<accession>A0A327Q152</accession>
<name>A0A327Q152_9BACT</name>
<dbReference type="EMBL" id="QLLL01000016">
    <property type="protein sequence ID" value="RAI97451.1"/>
    <property type="molecule type" value="Genomic_DNA"/>
</dbReference>
<dbReference type="OrthoDB" id="666702at2"/>
<dbReference type="PROSITE" id="PS51257">
    <property type="entry name" value="PROKAR_LIPOPROTEIN"/>
    <property type="match status" value="1"/>
</dbReference>
<protein>
    <submittedName>
        <fullName evidence="1">Uncharacterized protein</fullName>
    </submittedName>
</protein>
<evidence type="ECO:0000313" key="2">
    <source>
        <dbReference type="Proteomes" id="UP000249547"/>
    </source>
</evidence>
<proteinExistence type="predicted"/>
<gene>
    <name evidence="1" type="ORF">LX64_05122</name>
</gene>
<dbReference type="AlphaFoldDB" id="A0A327Q152"/>
<sequence>MKQLLYTSLIVAMMACNNQSTSTPNDSTTANETAAADSVNTVSMDATQLLVTHLENYFLSNKVQKTGAVQCWVVQTKEEFDELFGAAKTNNNVIINPDFNTQFVVALAVPATDTATTITLSNGIKSGNNADLRFTITKGQKQSFTMSPVWLGTVEKTTGVENVSFYDGEALVKMIPIKY</sequence>
<evidence type="ECO:0000313" key="1">
    <source>
        <dbReference type="EMBL" id="RAI97451.1"/>
    </source>
</evidence>
<reference evidence="1 2" key="1">
    <citation type="submission" date="2018-06" db="EMBL/GenBank/DDBJ databases">
        <title>Genomic Encyclopedia of Archaeal and Bacterial Type Strains, Phase II (KMG-II): from individual species to whole genera.</title>
        <authorList>
            <person name="Goeker M."/>
        </authorList>
    </citation>
    <scope>NUCLEOTIDE SEQUENCE [LARGE SCALE GENOMIC DNA]</scope>
    <source>
        <strain evidence="1 2">DSM 23857</strain>
    </source>
</reference>
<dbReference type="Proteomes" id="UP000249547">
    <property type="component" value="Unassembled WGS sequence"/>
</dbReference>